<dbReference type="Gene3D" id="3.50.50.60">
    <property type="entry name" value="FAD/NAD(P)-binding domain"/>
    <property type="match status" value="1"/>
</dbReference>
<dbReference type="InterPro" id="IPR050493">
    <property type="entry name" value="FAD-dep_Monooxygenase_BioMet"/>
</dbReference>
<dbReference type="NCBIfam" id="NF005720">
    <property type="entry name" value="PRK07538.1"/>
    <property type="match status" value="1"/>
</dbReference>
<evidence type="ECO:0000259" key="3">
    <source>
        <dbReference type="Pfam" id="PF01494"/>
    </source>
</evidence>
<dbReference type="Pfam" id="PF01494">
    <property type="entry name" value="FAD_binding_3"/>
    <property type="match status" value="1"/>
</dbReference>
<feature type="domain" description="FAD-binding" evidence="3">
    <location>
        <begin position="7"/>
        <end position="177"/>
    </location>
</feature>
<organism evidence="4 5">
    <name type="scientific">Micromonospora cremea</name>
    <dbReference type="NCBI Taxonomy" id="709881"/>
    <lineage>
        <taxon>Bacteria</taxon>
        <taxon>Bacillati</taxon>
        <taxon>Actinomycetota</taxon>
        <taxon>Actinomycetes</taxon>
        <taxon>Micromonosporales</taxon>
        <taxon>Micromonosporaceae</taxon>
        <taxon>Micromonospora</taxon>
    </lineage>
</organism>
<dbReference type="SUPFAM" id="SSF51905">
    <property type="entry name" value="FAD/NAD(P)-binding domain"/>
    <property type="match status" value="1"/>
</dbReference>
<dbReference type="OrthoDB" id="3212532at2"/>
<keyword evidence="1" id="KW-0560">Oxidoreductase</keyword>
<proteinExistence type="predicted"/>
<gene>
    <name evidence="4" type="ORF">SAMN04489832_0856</name>
</gene>
<dbReference type="InterPro" id="IPR002938">
    <property type="entry name" value="FAD-bd"/>
</dbReference>
<accession>A0A1N5UFQ4</accession>
<evidence type="ECO:0000256" key="2">
    <source>
        <dbReference type="ARBA" id="ARBA00023033"/>
    </source>
</evidence>
<dbReference type="STRING" id="709881.SAMN04489832_0856"/>
<name>A0A1N5UFQ4_9ACTN</name>
<reference evidence="5" key="1">
    <citation type="submission" date="2016-12" db="EMBL/GenBank/DDBJ databases">
        <authorList>
            <person name="Varghese N."/>
            <person name="Submissions S."/>
        </authorList>
    </citation>
    <scope>NUCLEOTIDE SEQUENCE [LARGE SCALE GENOMIC DNA]</scope>
    <source>
        <strain evidence="5">DSM 45599</strain>
    </source>
</reference>
<dbReference type="AlphaFoldDB" id="A0A1N5UFQ4"/>
<dbReference type="Proteomes" id="UP000185124">
    <property type="component" value="Unassembled WGS sequence"/>
</dbReference>
<dbReference type="PRINTS" id="PR00420">
    <property type="entry name" value="RNGMNOXGNASE"/>
</dbReference>
<dbReference type="InterPro" id="IPR036188">
    <property type="entry name" value="FAD/NAD-bd_sf"/>
</dbReference>
<dbReference type="SUPFAM" id="SSF54373">
    <property type="entry name" value="FAD-linked reductases, C-terminal domain"/>
    <property type="match status" value="1"/>
</dbReference>
<dbReference type="PANTHER" id="PTHR13789:SF268">
    <property type="entry name" value="5-METHYLPHENAZINE-1-CARBOXYLATE 1-MONOOXYGENASE"/>
    <property type="match status" value="1"/>
</dbReference>
<evidence type="ECO:0000313" key="4">
    <source>
        <dbReference type="EMBL" id="SIM59237.1"/>
    </source>
</evidence>
<dbReference type="RefSeq" id="WP_074308885.1">
    <property type="nucleotide sequence ID" value="NZ_FSQT01000001.1"/>
</dbReference>
<dbReference type="GO" id="GO:0071949">
    <property type="term" value="F:FAD binding"/>
    <property type="evidence" value="ECO:0007669"/>
    <property type="project" value="InterPro"/>
</dbReference>
<keyword evidence="5" id="KW-1185">Reference proteome</keyword>
<dbReference type="PANTHER" id="PTHR13789">
    <property type="entry name" value="MONOOXYGENASE"/>
    <property type="match status" value="1"/>
</dbReference>
<sequence>MTHATKDTEVLIVGAGAGGLILALSLKEIGIQCRVYDAVPELTAVGVGINLLPHAVRELDELGLVPALDEVGIRTKDASYYNRFGQHIFTEPAGEAAGYPWPQFSLHRGDMQMVFLNAVRERLGEDSVVTGHRLTHVDLGDDTVTAHFIGPNGEDLPSVRASVLVGADGIKSALRKQFYPDEGDPLYSGLTIWRGATPMPPFLSGANTVRMGWMSVGKLMVYPIRNNIDGQGNQLMNFVATLERPRPDLYDWNAKGRLEDFFPTFKDWHFDFLDVPGMLQKTDPILIYPMVDRDPLPTWTFGRATLLGDAAHPMYPRGSNGAGQAILDARILAGSFKRHGVTDEALHEYDVTRVEATGKVVRMNRANPPDAILREVHERSGDKPFERLSDIVSDEELRAITERYKTVAGFQVDQLKRRRSLV</sequence>
<dbReference type="GO" id="GO:0004497">
    <property type="term" value="F:monooxygenase activity"/>
    <property type="evidence" value="ECO:0007669"/>
    <property type="project" value="UniProtKB-KW"/>
</dbReference>
<evidence type="ECO:0000313" key="5">
    <source>
        <dbReference type="Proteomes" id="UP000185124"/>
    </source>
</evidence>
<protein>
    <submittedName>
        <fullName evidence="4">2-polyprenyl-6-methoxyphenol hydroxylase</fullName>
    </submittedName>
</protein>
<evidence type="ECO:0000256" key="1">
    <source>
        <dbReference type="ARBA" id="ARBA00023002"/>
    </source>
</evidence>
<dbReference type="Gene3D" id="3.30.9.30">
    <property type="match status" value="1"/>
</dbReference>
<dbReference type="EMBL" id="FSQT01000001">
    <property type="protein sequence ID" value="SIM59237.1"/>
    <property type="molecule type" value="Genomic_DNA"/>
</dbReference>
<keyword evidence="2" id="KW-0503">Monooxygenase</keyword>